<evidence type="ECO:0000313" key="1">
    <source>
        <dbReference type="EMBL" id="CAJ2654392.1"/>
    </source>
</evidence>
<gene>
    <name evidence="1" type="ORF">MILVUS5_LOCUS21550</name>
</gene>
<keyword evidence="2" id="KW-1185">Reference proteome</keyword>
<organism evidence="1 2">
    <name type="scientific">Trifolium pratense</name>
    <name type="common">Red clover</name>
    <dbReference type="NCBI Taxonomy" id="57577"/>
    <lineage>
        <taxon>Eukaryota</taxon>
        <taxon>Viridiplantae</taxon>
        <taxon>Streptophyta</taxon>
        <taxon>Embryophyta</taxon>
        <taxon>Tracheophyta</taxon>
        <taxon>Spermatophyta</taxon>
        <taxon>Magnoliopsida</taxon>
        <taxon>eudicotyledons</taxon>
        <taxon>Gunneridae</taxon>
        <taxon>Pentapetalae</taxon>
        <taxon>rosids</taxon>
        <taxon>fabids</taxon>
        <taxon>Fabales</taxon>
        <taxon>Fabaceae</taxon>
        <taxon>Papilionoideae</taxon>
        <taxon>50 kb inversion clade</taxon>
        <taxon>NPAAA clade</taxon>
        <taxon>Hologalegina</taxon>
        <taxon>IRL clade</taxon>
        <taxon>Trifolieae</taxon>
        <taxon>Trifolium</taxon>
    </lineage>
</organism>
<protein>
    <submittedName>
        <fullName evidence="1">Uncharacterized protein</fullName>
    </submittedName>
</protein>
<dbReference type="EMBL" id="CASHSV030000206">
    <property type="protein sequence ID" value="CAJ2654392.1"/>
    <property type="molecule type" value="Genomic_DNA"/>
</dbReference>
<dbReference type="Proteomes" id="UP001177021">
    <property type="component" value="Unassembled WGS sequence"/>
</dbReference>
<sequence>MQLMYNLLIAIMGFAPTSCNSDDDCIDGINRHCVDNIYKLIWSLTIRSPEPKVKILIDRNPIKTCFEQWAKLSHFSRTIAKRPDTTTWIWNLHTDAHDFDSHTSIIT</sequence>
<evidence type="ECO:0000313" key="2">
    <source>
        <dbReference type="Proteomes" id="UP001177021"/>
    </source>
</evidence>
<reference evidence="1" key="1">
    <citation type="submission" date="2023-10" db="EMBL/GenBank/DDBJ databases">
        <authorList>
            <person name="Rodriguez Cubillos JULIANA M."/>
            <person name="De Vega J."/>
        </authorList>
    </citation>
    <scope>NUCLEOTIDE SEQUENCE</scope>
</reference>
<comment type="caution">
    <text evidence="1">The sequence shown here is derived from an EMBL/GenBank/DDBJ whole genome shotgun (WGS) entry which is preliminary data.</text>
</comment>
<name>A0ACB0KFW0_TRIPR</name>
<proteinExistence type="predicted"/>
<accession>A0ACB0KFW0</accession>